<name>A0A1Y1XXL1_9FUNG</name>
<dbReference type="InterPro" id="IPR045122">
    <property type="entry name" value="Csc1-like"/>
</dbReference>
<comment type="caution">
    <text evidence="4">The sequence shown here is derived from an EMBL/GenBank/DDBJ whole genome shotgun (WGS) entry which is preliminary data.</text>
</comment>
<feature type="domain" description="CSC1/OSCA1-like 7TM region" evidence="2">
    <location>
        <begin position="82"/>
        <end position="354"/>
    </location>
</feature>
<dbReference type="InParanoid" id="A0A1Y1XXL1"/>
<feature type="transmembrane region" description="Helical" evidence="1">
    <location>
        <begin position="361"/>
        <end position="381"/>
    </location>
</feature>
<feature type="transmembrane region" description="Helical" evidence="1">
    <location>
        <begin position="301"/>
        <end position="323"/>
    </location>
</feature>
<keyword evidence="1" id="KW-0812">Transmembrane</keyword>
<gene>
    <name evidence="4" type="ORF">K493DRAFT_287989</name>
</gene>
<dbReference type="EMBL" id="MCFE01000378">
    <property type="protein sequence ID" value="ORX90481.1"/>
    <property type="molecule type" value="Genomic_DNA"/>
</dbReference>
<feature type="transmembrane region" description="Helical" evidence="1">
    <location>
        <begin position="137"/>
        <end position="160"/>
    </location>
</feature>
<proteinExistence type="predicted"/>
<dbReference type="Proteomes" id="UP000193498">
    <property type="component" value="Unassembled WGS sequence"/>
</dbReference>
<accession>A0A1Y1XXL1</accession>
<evidence type="ECO:0000259" key="2">
    <source>
        <dbReference type="Pfam" id="PF02714"/>
    </source>
</evidence>
<dbReference type="Pfam" id="PF14703">
    <property type="entry name" value="PHM7_cyt"/>
    <property type="match status" value="1"/>
</dbReference>
<feature type="transmembrane region" description="Helical" evidence="1">
    <location>
        <begin position="335"/>
        <end position="355"/>
    </location>
</feature>
<feature type="transmembrane region" description="Helical" evidence="1">
    <location>
        <begin position="181"/>
        <end position="203"/>
    </location>
</feature>
<sequence length="393" mass="45433">MLKRFNKLEHRVAELRSLTESASYYKPTSTAFLTFETQVSAQLCAQSIVSSKPETCHTKMAPEPRDLLWSNLTYNSQHKLLRRFLVNCSVWALTILWLFPSTYFVSFASYNKVVEKLPWIKIIETGSPWIKNLIETMLPSILISLFMIAMPNIILGISSFESFPSYSQLEMASINRYYRFAIFNVLFVFLLGFAFIDVILAVIQSPTSIVEVLANNIPKGAAFFINYVILQTCSHGLEILQVGAPLFHCYAFANSWVCKTPRELQTRRKPWAFPYYYYLPMHLLILVICITYSIINPLILFFGAIYFGIALVVYKYQFAYAYVKSYEANGKIWKYIFRYISHGLVIFQLTMLGVISLRNSFVSGMTLIPLLGCTIYFVYYCQSTYREHTKYVP</sequence>
<dbReference type="AlphaFoldDB" id="A0A1Y1XXL1"/>
<dbReference type="InterPro" id="IPR003864">
    <property type="entry name" value="CSC1/OSCA1-like_7TM"/>
</dbReference>
<dbReference type="PANTHER" id="PTHR13018:SF5">
    <property type="entry name" value="RE44586P"/>
    <property type="match status" value="1"/>
</dbReference>
<evidence type="ECO:0000259" key="3">
    <source>
        <dbReference type="Pfam" id="PF14703"/>
    </source>
</evidence>
<feature type="non-terminal residue" evidence="4">
    <location>
        <position position="393"/>
    </location>
</feature>
<keyword evidence="1" id="KW-1133">Transmembrane helix</keyword>
<dbReference type="GO" id="GO:0005227">
    <property type="term" value="F:calcium-activated cation channel activity"/>
    <property type="evidence" value="ECO:0007669"/>
    <property type="project" value="InterPro"/>
</dbReference>
<reference evidence="4 5" key="1">
    <citation type="submission" date="2016-07" db="EMBL/GenBank/DDBJ databases">
        <title>Pervasive Adenine N6-methylation of Active Genes in Fungi.</title>
        <authorList>
            <consortium name="DOE Joint Genome Institute"/>
            <person name="Mondo S.J."/>
            <person name="Dannebaum R.O."/>
            <person name="Kuo R.C."/>
            <person name="Labutti K."/>
            <person name="Haridas S."/>
            <person name="Kuo A."/>
            <person name="Salamov A."/>
            <person name="Ahrendt S.R."/>
            <person name="Lipzen A."/>
            <person name="Sullivan W."/>
            <person name="Andreopoulos W.B."/>
            <person name="Clum A."/>
            <person name="Lindquist E."/>
            <person name="Daum C."/>
            <person name="Ramamoorthy G.K."/>
            <person name="Gryganskyi A."/>
            <person name="Culley D."/>
            <person name="Magnuson J.K."/>
            <person name="James T.Y."/>
            <person name="O'Malley M.A."/>
            <person name="Stajich J.E."/>
            <person name="Spatafora J.W."/>
            <person name="Visel A."/>
            <person name="Grigoriev I.V."/>
        </authorList>
    </citation>
    <scope>NUCLEOTIDE SEQUENCE [LARGE SCALE GENOMIC DNA]</scope>
    <source>
        <strain evidence="4 5">CBS 931.73</strain>
    </source>
</reference>
<dbReference type="OrthoDB" id="1689567at2759"/>
<evidence type="ECO:0000313" key="5">
    <source>
        <dbReference type="Proteomes" id="UP000193498"/>
    </source>
</evidence>
<evidence type="ECO:0000256" key="1">
    <source>
        <dbReference type="SAM" id="Phobius"/>
    </source>
</evidence>
<protein>
    <submittedName>
        <fullName evidence="4">DUF221-domain-containing protein</fullName>
    </submittedName>
</protein>
<evidence type="ECO:0000313" key="4">
    <source>
        <dbReference type="EMBL" id="ORX90481.1"/>
    </source>
</evidence>
<dbReference type="Pfam" id="PF02714">
    <property type="entry name" value="RSN1_7TM"/>
    <property type="match status" value="1"/>
</dbReference>
<feature type="domain" description="CSC1/OSCA1-like cytosolic" evidence="3">
    <location>
        <begin position="5"/>
        <end position="71"/>
    </location>
</feature>
<keyword evidence="1" id="KW-0472">Membrane</keyword>
<dbReference type="GO" id="GO:0005886">
    <property type="term" value="C:plasma membrane"/>
    <property type="evidence" value="ECO:0007669"/>
    <property type="project" value="TreeGrafter"/>
</dbReference>
<dbReference type="PANTHER" id="PTHR13018">
    <property type="entry name" value="PROBABLE MEMBRANE PROTEIN DUF221-RELATED"/>
    <property type="match status" value="1"/>
</dbReference>
<feature type="transmembrane region" description="Helical" evidence="1">
    <location>
        <begin position="84"/>
        <end position="105"/>
    </location>
</feature>
<keyword evidence="5" id="KW-1185">Reference proteome</keyword>
<organism evidence="4 5">
    <name type="scientific">Basidiobolus meristosporus CBS 931.73</name>
    <dbReference type="NCBI Taxonomy" id="1314790"/>
    <lineage>
        <taxon>Eukaryota</taxon>
        <taxon>Fungi</taxon>
        <taxon>Fungi incertae sedis</taxon>
        <taxon>Zoopagomycota</taxon>
        <taxon>Entomophthoromycotina</taxon>
        <taxon>Basidiobolomycetes</taxon>
        <taxon>Basidiobolales</taxon>
        <taxon>Basidiobolaceae</taxon>
        <taxon>Basidiobolus</taxon>
    </lineage>
</organism>
<dbReference type="InterPro" id="IPR027815">
    <property type="entry name" value="CSC1/OSCA1-like_cyt"/>
</dbReference>